<accession>A0A7Y9GK10</accession>
<dbReference type="GO" id="GO:0016787">
    <property type="term" value="F:hydrolase activity"/>
    <property type="evidence" value="ECO:0007669"/>
    <property type="project" value="UniProtKB-KW"/>
</dbReference>
<dbReference type="SMART" id="SM00487">
    <property type="entry name" value="DEXDc"/>
    <property type="match status" value="1"/>
</dbReference>
<evidence type="ECO:0000256" key="1">
    <source>
        <dbReference type="ARBA" id="ARBA00022801"/>
    </source>
</evidence>
<dbReference type="Gene3D" id="3.40.50.300">
    <property type="entry name" value="P-loop containing nucleotide triphosphate hydrolases"/>
    <property type="match status" value="1"/>
</dbReference>
<name>A0A7Y9GK10_9ACTN</name>
<organism evidence="3 4">
    <name type="scientific">Actinomadura citrea</name>
    <dbReference type="NCBI Taxonomy" id="46158"/>
    <lineage>
        <taxon>Bacteria</taxon>
        <taxon>Bacillati</taxon>
        <taxon>Actinomycetota</taxon>
        <taxon>Actinomycetes</taxon>
        <taxon>Streptosporangiales</taxon>
        <taxon>Thermomonosporaceae</taxon>
        <taxon>Actinomadura</taxon>
    </lineage>
</organism>
<protein>
    <recommendedName>
        <fullName evidence="2">Helicase ATP-binding domain-containing protein</fullName>
    </recommendedName>
</protein>
<evidence type="ECO:0000259" key="2">
    <source>
        <dbReference type="PROSITE" id="PS51192"/>
    </source>
</evidence>
<dbReference type="InterPro" id="IPR001650">
    <property type="entry name" value="Helicase_C-like"/>
</dbReference>
<dbReference type="CDD" id="cd18793">
    <property type="entry name" value="SF2_C_SNF"/>
    <property type="match status" value="1"/>
</dbReference>
<dbReference type="Pfam" id="PF00176">
    <property type="entry name" value="SNF2-rel_dom"/>
    <property type="match status" value="1"/>
</dbReference>
<keyword evidence="4" id="KW-1185">Reference proteome</keyword>
<dbReference type="PANTHER" id="PTHR10799">
    <property type="entry name" value="SNF2/RAD54 HELICASE FAMILY"/>
    <property type="match status" value="1"/>
</dbReference>
<dbReference type="InterPro" id="IPR014001">
    <property type="entry name" value="Helicase_ATP-bd"/>
</dbReference>
<dbReference type="Proteomes" id="UP000591272">
    <property type="component" value="Unassembled WGS sequence"/>
</dbReference>
<evidence type="ECO:0000313" key="3">
    <source>
        <dbReference type="EMBL" id="NYE17955.1"/>
    </source>
</evidence>
<sequence length="609" mass="66897">MDAVTGLSLEIGFGDDAVTARLHARKDRASDLRRLALRFQSGVQRTPTILDVELDDLLSNLRALSMWPEPKTVHWEPQLANLARDSTADAQTVAQRLASPPSAAVEVAPEGLRDLLGPLWTGNLTSFQRRDIVKLLSLRHGANFSVPGAGKTRVGLAVFQALRQQGDVERLLVVGPKSAYESWLYENKVCFSRPLRMSLYGKAPDPSADALIINYERLDGALDELGSWLSMRPSLLLLDEAHRMKAGVRGVYGSACLALGPLARRRLILTGTPAPNGAKDLENLLGFVWPGFGRQQVVQAVGGGDLAKASEALRPLFVRTTKHELGLPPVSTKITPLEMPLLHNEIYEALVGRFSARATGSEADFLAWGKITVYLLMAATSPALLHTGTTRYEPLEYQVPPLQVPKGTPLFDLLRDLPSYELSPKYREALAIVDANAAQGRKTLVWSTFIRSLNTLERILKRFRPALVHGGTEDRQAEIDRFRNDPDCMVLLSNPATLGEGISLHQCCHDAVYVDRDFAAGRFLQSMDRIHRLGLSPEAETRITVLASEQTIDDVVKLRLDEKLNFMGTVLDDPGVRQLSDLDEEPAVGGGLDEADLRALMGHVRARTA</sequence>
<gene>
    <name evidence="3" type="ORF">BJ999_008251</name>
</gene>
<dbReference type="InterPro" id="IPR038718">
    <property type="entry name" value="SNF2-like_sf"/>
</dbReference>
<proteinExistence type="predicted"/>
<dbReference type="SUPFAM" id="SSF52540">
    <property type="entry name" value="P-loop containing nucleoside triphosphate hydrolases"/>
    <property type="match status" value="2"/>
</dbReference>
<dbReference type="InterPro" id="IPR027417">
    <property type="entry name" value="P-loop_NTPase"/>
</dbReference>
<dbReference type="PROSITE" id="PS51192">
    <property type="entry name" value="HELICASE_ATP_BIND_1"/>
    <property type="match status" value="1"/>
</dbReference>
<keyword evidence="1" id="KW-0378">Hydrolase</keyword>
<dbReference type="Pfam" id="PF00271">
    <property type="entry name" value="Helicase_C"/>
    <property type="match status" value="1"/>
</dbReference>
<dbReference type="InterPro" id="IPR049730">
    <property type="entry name" value="SNF2/RAD54-like_C"/>
</dbReference>
<dbReference type="GO" id="GO:0005524">
    <property type="term" value="F:ATP binding"/>
    <property type="evidence" value="ECO:0007669"/>
    <property type="project" value="InterPro"/>
</dbReference>
<reference evidence="3 4" key="1">
    <citation type="submission" date="2020-07" db="EMBL/GenBank/DDBJ databases">
        <title>Sequencing the genomes of 1000 actinobacteria strains.</title>
        <authorList>
            <person name="Klenk H.-P."/>
        </authorList>
    </citation>
    <scope>NUCLEOTIDE SEQUENCE [LARGE SCALE GENOMIC DNA]</scope>
    <source>
        <strain evidence="3 4">DSM 43461</strain>
    </source>
</reference>
<dbReference type="SMART" id="SM00490">
    <property type="entry name" value="HELICc"/>
    <property type="match status" value="1"/>
</dbReference>
<dbReference type="AlphaFoldDB" id="A0A7Y9GK10"/>
<dbReference type="EMBL" id="JACCBT010000001">
    <property type="protein sequence ID" value="NYE17955.1"/>
    <property type="molecule type" value="Genomic_DNA"/>
</dbReference>
<dbReference type="InterPro" id="IPR000330">
    <property type="entry name" value="SNF2_N"/>
</dbReference>
<comment type="caution">
    <text evidence="3">The sequence shown here is derived from an EMBL/GenBank/DDBJ whole genome shotgun (WGS) entry which is preliminary data.</text>
</comment>
<feature type="domain" description="Helicase ATP-binding" evidence="2">
    <location>
        <begin position="132"/>
        <end position="291"/>
    </location>
</feature>
<dbReference type="Gene3D" id="3.40.50.10810">
    <property type="entry name" value="Tandem AAA-ATPase domain"/>
    <property type="match status" value="1"/>
</dbReference>
<evidence type="ECO:0000313" key="4">
    <source>
        <dbReference type="Proteomes" id="UP000591272"/>
    </source>
</evidence>